<sequence>MNAIQLGPLVLGWDRFAAIVSVLAFVLVAEVIARVSRQPAIGTWAGQAVLWGFIGARLGHVVQFPQVFLAEPWLVVAIWQGGFSPLGAALGVGVVTAVAWQRGLSFVPAFGALWVGGVLWFALTLDIGARPETAAPDLTLAMVSGAEFAFADAPLQPMVINLWATWCPPCRRELPMLADVAAQTRGVTFLLASQGEALSTVAAHLNNAGISPTHMALDPAGALARHYGTIGLPVTLFLGADGMLAHVHVGEISRAVLLREITALTR</sequence>
<comment type="caution">
    <text evidence="6">The sequence shown here is derived from an EMBL/GenBank/DDBJ whole genome shotgun (WGS) entry which is preliminary data.</text>
</comment>
<dbReference type="GO" id="GO:0030313">
    <property type="term" value="C:cell envelope"/>
    <property type="evidence" value="ECO:0007669"/>
    <property type="project" value="UniProtKB-SubCell"/>
</dbReference>
<keyword evidence="7" id="KW-1185">Reference proteome</keyword>
<keyword evidence="3" id="KW-0676">Redox-active center</keyword>
<keyword evidence="2" id="KW-0201">Cytochrome c-type biogenesis</keyword>
<dbReference type="InterPro" id="IPR001640">
    <property type="entry name" value="Lgt"/>
</dbReference>
<name>A0A2W7QCT5_9RHOB</name>
<dbReference type="PROSITE" id="PS00194">
    <property type="entry name" value="THIOREDOXIN_1"/>
    <property type="match status" value="1"/>
</dbReference>
<dbReference type="Proteomes" id="UP000249364">
    <property type="component" value="Unassembled WGS sequence"/>
</dbReference>
<comment type="subcellular location">
    <subcellularLocation>
        <location evidence="1">Cell envelope</location>
    </subcellularLocation>
</comment>
<keyword evidence="4" id="KW-1133">Transmembrane helix</keyword>
<dbReference type="Pfam" id="PF08534">
    <property type="entry name" value="Redoxin"/>
    <property type="match status" value="1"/>
</dbReference>
<dbReference type="InterPro" id="IPR036249">
    <property type="entry name" value="Thioredoxin-like_sf"/>
</dbReference>
<keyword evidence="6" id="KW-0413">Isomerase</keyword>
<dbReference type="AlphaFoldDB" id="A0A2W7QCT5"/>
<gene>
    <name evidence="6" type="ORF">LY56_02937</name>
</gene>
<feature type="transmembrane region" description="Helical" evidence="4">
    <location>
        <begin position="78"/>
        <end position="99"/>
    </location>
</feature>
<protein>
    <submittedName>
        <fullName evidence="6">Thiol-disulfide isomerase/thioredoxin</fullName>
    </submittedName>
</protein>
<dbReference type="PANTHER" id="PTHR42852">
    <property type="entry name" value="THIOL:DISULFIDE INTERCHANGE PROTEIN DSBE"/>
    <property type="match status" value="1"/>
</dbReference>
<evidence type="ECO:0000259" key="5">
    <source>
        <dbReference type="PROSITE" id="PS51352"/>
    </source>
</evidence>
<feature type="transmembrane region" description="Helical" evidence="4">
    <location>
        <begin position="40"/>
        <end position="58"/>
    </location>
</feature>
<dbReference type="GO" id="GO:0015036">
    <property type="term" value="F:disulfide oxidoreductase activity"/>
    <property type="evidence" value="ECO:0007669"/>
    <property type="project" value="UniProtKB-ARBA"/>
</dbReference>
<dbReference type="GO" id="GO:0005886">
    <property type="term" value="C:plasma membrane"/>
    <property type="evidence" value="ECO:0007669"/>
    <property type="project" value="InterPro"/>
</dbReference>
<dbReference type="PROSITE" id="PS51352">
    <property type="entry name" value="THIOREDOXIN_2"/>
    <property type="match status" value="1"/>
</dbReference>
<reference evidence="6 7" key="1">
    <citation type="submission" date="2018-06" db="EMBL/GenBank/DDBJ databases">
        <title>Genomic Encyclopedia of Archaeal and Bacterial Type Strains, Phase II (KMG-II): from individual species to whole genera.</title>
        <authorList>
            <person name="Goeker M."/>
        </authorList>
    </citation>
    <scope>NUCLEOTIDE SEQUENCE [LARGE SCALE GENOMIC DNA]</scope>
    <source>
        <strain evidence="6 7">DSM 13087</strain>
    </source>
</reference>
<evidence type="ECO:0000313" key="7">
    <source>
        <dbReference type="Proteomes" id="UP000249364"/>
    </source>
</evidence>
<feature type="transmembrane region" description="Helical" evidence="4">
    <location>
        <begin position="106"/>
        <end position="123"/>
    </location>
</feature>
<dbReference type="EMBL" id="QKZQ01000016">
    <property type="protein sequence ID" value="PZX38929.1"/>
    <property type="molecule type" value="Genomic_DNA"/>
</dbReference>
<dbReference type="GO" id="GO:0042158">
    <property type="term" value="P:lipoprotein biosynthetic process"/>
    <property type="evidence" value="ECO:0007669"/>
    <property type="project" value="InterPro"/>
</dbReference>
<proteinExistence type="predicted"/>
<accession>A0A2W7QCT5</accession>
<dbReference type="InterPro" id="IPR013766">
    <property type="entry name" value="Thioredoxin_domain"/>
</dbReference>
<dbReference type="GO" id="GO:0008961">
    <property type="term" value="F:phosphatidylglycerol-prolipoprotein diacylglyceryl transferase activity"/>
    <property type="evidence" value="ECO:0007669"/>
    <property type="project" value="InterPro"/>
</dbReference>
<evidence type="ECO:0000256" key="3">
    <source>
        <dbReference type="ARBA" id="ARBA00023284"/>
    </source>
</evidence>
<dbReference type="PANTHER" id="PTHR42852:SF13">
    <property type="entry name" value="PROTEIN DIPZ"/>
    <property type="match status" value="1"/>
</dbReference>
<dbReference type="STRING" id="121821.GCA_001870675_01474"/>
<dbReference type="InterPro" id="IPR013740">
    <property type="entry name" value="Redoxin"/>
</dbReference>
<dbReference type="Pfam" id="PF01790">
    <property type="entry name" value="LGT"/>
    <property type="match status" value="1"/>
</dbReference>
<dbReference type="InterPro" id="IPR017937">
    <property type="entry name" value="Thioredoxin_CS"/>
</dbReference>
<evidence type="ECO:0000256" key="2">
    <source>
        <dbReference type="ARBA" id="ARBA00022748"/>
    </source>
</evidence>
<organism evidence="6 7">
    <name type="scientific">Roseinatronobacter thiooxidans</name>
    <dbReference type="NCBI Taxonomy" id="121821"/>
    <lineage>
        <taxon>Bacteria</taxon>
        <taxon>Pseudomonadati</taxon>
        <taxon>Pseudomonadota</taxon>
        <taxon>Alphaproteobacteria</taxon>
        <taxon>Rhodobacterales</taxon>
        <taxon>Paracoccaceae</taxon>
        <taxon>Roseinatronobacter</taxon>
    </lineage>
</organism>
<dbReference type="GO" id="GO:0016853">
    <property type="term" value="F:isomerase activity"/>
    <property type="evidence" value="ECO:0007669"/>
    <property type="project" value="UniProtKB-KW"/>
</dbReference>
<dbReference type="SUPFAM" id="SSF52833">
    <property type="entry name" value="Thioredoxin-like"/>
    <property type="match status" value="1"/>
</dbReference>
<dbReference type="Gene3D" id="3.40.30.10">
    <property type="entry name" value="Glutaredoxin"/>
    <property type="match status" value="1"/>
</dbReference>
<feature type="domain" description="Thioredoxin" evidence="5">
    <location>
        <begin position="129"/>
        <end position="266"/>
    </location>
</feature>
<dbReference type="CDD" id="cd02966">
    <property type="entry name" value="TlpA_like_family"/>
    <property type="match status" value="1"/>
</dbReference>
<feature type="transmembrane region" description="Helical" evidence="4">
    <location>
        <begin position="16"/>
        <end position="33"/>
    </location>
</feature>
<evidence type="ECO:0000313" key="6">
    <source>
        <dbReference type="EMBL" id="PZX38929.1"/>
    </source>
</evidence>
<evidence type="ECO:0000256" key="4">
    <source>
        <dbReference type="SAM" id="Phobius"/>
    </source>
</evidence>
<dbReference type="GO" id="GO:0017004">
    <property type="term" value="P:cytochrome complex assembly"/>
    <property type="evidence" value="ECO:0007669"/>
    <property type="project" value="UniProtKB-KW"/>
</dbReference>
<keyword evidence="4" id="KW-0812">Transmembrane</keyword>
<keyword evidence="4" id="KW-0472">Membrane</keyword>
<dbReference type="InterPro" id="IPR050553">
    <property type="entry name" value="Thioredoxin_ResA/DsbE_sf"/>
</dbReference>
<dbReference type="RefSeq" id="WP_071468328.1">
    <property type="nucleotide sequence ID" value="NZ_MEHT01000004.1"/>
</dbReference>
<evidence type="ECO:0000256" key="1">
    <source>
        <dbReference type="ARBA" id="ARBA00004196"/>
    </source>
</evidence>